<gene>
    <name evidence="2" type="ORF">RFI_31723</name>
</gene>
<feature type="region of interest" description="Disordered" evidence="1">
    <location>
        <begin position="1"/>
        <end position="23"/>
    </location>
</feature>
<dbReference type="Proteomes" id="UP000023152">
    <property type="component" value="Unassembled WGS sequence"/>
</dbReference>
<comment type="caution">
    <text evidence="2">The sequence shown here is derived from an EMBL/GenBank/DDBJ whole genome shotgun (WGS) entry which is preliminary data.</text>
</comment>
<feature type="compositionally biased region" description="Polar residues" evidence="1">
    <location>
        <begin position="1"/>
        <end position="12"/>
    </location>
</feature>
<evidence type="ECO:0000256" key="1">
    <source>
        <dbReference type="SAM" id="MobiDB-lite"/>
    </source>
</evidence>
<proteinExistence type="predicted"/>
<evidence type="ECO:0000313" key="2">
    <source>
        <dbReference type="EMBL" id="ETO05674.1"/>
    </source>
</evidence>
<name>X6LVL6_RETFI</name>
<organism evidence="2 3">
    <name type="scientific">Reticulomyxa filosa</name>
    <dbReference type="NCBI Taxonomy" id="46433"/>
    <lineage>
        <taxon>Eukaryota</taxon>
        <taxon>Sar</taxon>
        <taxon>Rhizaria</taxon>
        <taxon>Retaria</taxon>
        <taxon>Foraminifera</taxon>
        <taxon>Monothalamids</taxon>
        <taxon>Reticulomyxidae</taxon>
        <taxon>Reticulomyxa</taxon>
    </lineage>
</organism>
<sequence length="293" mass="34850">MTTDLQQENTEQAHGPMEAEKMEIIDNDQLDTLLIKKEREWLMKPFEPYYDMSEEDDEAATASIEFKKRGREEIIKTNDEEIKQICKRYWLENEDSRKQDFDEEELEYTVNIARRGQMESESKEEYGLHENKRIKEMMEKDMGTAKGKIREILTIVCYRKPEIASQWLWYKVLQEIIEEDEVKIVLGQKTSTTVWIGRIYNDEGYRYYMKCKKNQDDIPEIGLRVTTNGYITDNNELINIEDTMISRMAETMLNKKQLVTARRIVTAVKLLSSNKLYSQIIALKFKYKRHGIY</sequence>
<reference evidence="2 3" key="1">
    <citation type="journal article" date="2013" name="Curr. Biol.">
        <title>The Genome of the Foraminiferan Reticulomyxa filosa.</title>
        <authorList>
            <person name="Glockner G."/>
            <person name="Hulsmann N."/>
            <person name="Schleicher M."/>
            <person name="Noegel A.A."/>
            <person name="Eichinger L."/>
            <person name="Gallinger C."/>
            <person name="Pawlowski J."/>
            <person name="Sierra R."/>
            <person name="Euteneuer U."/>
            <person name="Pillet L."/>
            <person name="Moustafa A."/>
            <person name="Platzer M."/>
            <person name="Groth M."/>
            <person name="Szafranski K."/>
            <person name="Schliwa M."/>
        </authorList>
    </citation>
    <scope>NUCLEOTIDE SEQUENCE [LARGE SCALE GENOMIC DNA]</scope>
</reference>
<evidence type="ECO:0000313" key="3">
    <source>
        <dbReference type="Proteomes" id="UP000023152"/>
    </source>
</evidence>
<dbReference type="EMBL" id="ASPP01027870">
    <property type="protein sequence ID" value="ETO05674.1"/>
    <property type="molecule type" value="Genomic_DNA"/>
</dbReference>
<protein>
    <submittedName>
        <fullName evidence="2">Uncharacterized protein</fullName>
    </submittedName>
</protein>
<keyword evidence="3" id="KW-1185">Reference proteome</keyword>
<dbReference type="AlphaFoldDB" id="X6LVL6"/>
<accession>X6LVL6</accession>